<dbReference type="EMBL" id="JBDJPC010000007">
    <property type="protein sequence ID" value="KAL1493756.1"/>
    <property type="molecule type" value="Genomic_DNA"/>
</dbReference>
<protein>
    <submittedName>
        <fullName evidence="1">Uncharacterized protein</fullName>
    </submittedName>
</protein>
<dbReference type="Proteomes" id="UP001566132">
    <property type="component" value="Unassembled WGS sequence"/>
</dbReference>
<accession>A0ABD1EGV9</accession>
<gene>
    <name evidence="1" type="ORF">ABEB36_009450</name>
</gene>
<evidence type="ECO:0000313" key="2">
    <source>
        <dbReference type="Proteomes" id="UP001566132"/>
    </source>
</evidence>
<reference evidence="1 2" key="1">
    <citation type="submission" date="2024-05" db="EMBL/GenBank/DDBJ databases">
        <title>Genetic variation in Jamaican populations of the coffee berry borer (Hypothenemus hampei).</title>
        <authorList>
            <person name="Errbii M."/>
            <person name="Myrie A."/>
        </authorList>
    </citation>
    <scope>NUCLEOTIDE SEQUENCE [LARGE SCALE GENOMIC DNA]</scope>
    <source>
        <strain evidence="1">JA-Hopewell-2020-01-JO</strain>
        <tissue evidence="1">Whole body</tissue>
    </source>
</reference>
<name>A0ABD1EGV9_HYPHA</name>
<evidence type="ECO:0000313" key="1">
    <source>
        <dbReference type="EMBL" id="KAL1493756.1"/>
    </source>
</evidence>
<sequence>MSKAPTKFKNVSLKNRTALGIIIRNIDSENSDSENSENESDNLNKTLTPNREQIISSFDNLYLGNEQLSNMDNIRFHTSLLPTFSGKQEHLESFILSIDEFYSLYFNNSDEQRRLVTAAIKSKLVEDARNFYLSRPDLASWPEIKLGLR</sequence>
<dbReference type="AlphaFoldDB" id="A0ABD1EGV9"/>
<keyword evidence="2" id="KW-1185">Reference proteome</keyword>
<comment type="caution">
    <text evidence="1">The sequence shown here is derived from an EMBL/GenBank/DDBJ whole genome shotgun (WGS) entry which is preliminary data.</text>
</comment>
<organism evidence="1 2">
    <name type="scientific">Hypothenemus hampei</name>
    <name type="common">Coffee berry borer</name>
    <dbReference type="NCBI Taxonomy" id="57062"/>
    <lineage>
        <taxon>Eukaryota</taxon>
        <taxon>Metazoa</taxon>
        <taxon>Ecdysozoa</taxon>
        <taxon>Arthropoda</taxon>
        <taxon>Hexapoda</taxon>
        <taxon>Insecta</taxon>
        <taxon>Pterygota</taxon>
        <taxon>Neoptera</taxon>
        <taxon>Endopterygota</taxon>
        <taxon>Coleoptera</taxon>
        <taxon>Polyphaga</taxon>
        <taxon>Cucujiformia</taxon>
        <taxon>Curculionidae</taxon>
        <taxon>Scolytinae</taxon>
        <taxon>Hypothenemus</taxon>
    </lineage>
</organism>
<proteinExistence type="predicted"/>